<name>A0A0R6CKT2_9CAUD</name>
<reference evidence="1 2" key="1">
    <citation type="journal article" date="2015" name="Genome Announc.">
        <title>Complete Genome Sequence of Citrobacter Phage CVT22 Isolated from the Gut of the Formosan Subterranean Termite, Coptotermes formosanus Shiraki.</title>
        <authorList>
            <person name="Tikhe C.V."/>
            <person name="Martin T.M."/>
            <person name="Gissendanner C.R."/>
            <person name="Husseneder C."/>
        </authorList>
    </citation>
    <scope>NUCLEOTIDE SEQUENCE [LARGE SCALE GENOMIC DNA]</scope>
</reference>
<organism evidence="1 2">
    <name type="scientific">Citrobacter phage CVT22</name>
    <dbReference type="NCBI Taxonomy" id="1622234"/>
    <lineage>
        <taxon>Viruses</taxon>
        <taxon>Duplodnaviria</taxon>
        <taxon>Heunggongvirae</taxon>
        <taxon>Uroviricota</taxon>
        <taxon>Caudoviricetes</taxon>
        <taxon>Zobellviridae</taxon>
        <taxon>Citrovirus</taxon>
        <taxon>Citrovirus coptotermitis</taxon>
    </lineage>
</organism>
<dbReference type="KEGG" id="vg:26040377"/>
<keyword evidence="2" id="KW-1185">Reference proteome</keyword>
<evidence type="ECO:0000313" key="1">
    <source>
        <dbReference type="EMBL" id="AJT60755.1"/>
    </source>
</evidence>
<dbReference type="GeneID" id="26040377"/>
<proteinExistence type="predicted"/>
<dbReference type="RefSeq" id="YP_009168434.1">
    <property type="nucleotide sequence ID" value="NC_027988.2"/>
</dbReference>
<dbReference type="Proteomes" id="UP000202282">
    <property type="component" value="Segment"/>
</dbReference>
<dbReference type="EMBL" id="KP774835">
    <property type="protein sequence ID" value="AJT60755.1"/>
    <property type="molecule type" value="Genomic_DNA"/>
</dbReference>
<protein>
    <submittedName>
        <fullName evidence="1">Uncharacterized protein</fullName>
    </submittedName>
</protein>
<evidence type="ECO:0000313" key="2">
    <source>
        <dbReference type="Proteomes" id="UP000202282"/>
    </source>
</evidence>
<sequence>MIGDLKDAPEWATHYVENVYEGFYWFINFDNYRWTCFNRPKEEYLDYDAEHFVTEDVEGNSSLLVVELNINLENE</sequence>
<accession>A0A0R6CKT2</accession>